<dbReference type="PANTHER" id="PTHR13061:SF29">
    <property type="entry name" value="GAMMA CARBONIC ANHYDRASE-LIKE 1, MITOCHONDRIAL-RELATED"/>
    <property type="match status" value="1"/>
</dbReference>
<dbReference type="InterPro" id="IPR011004">
    <property type="entry name" value="Trimer_LpxA-like_sf"/>
</dbReference>
<gene>
    <name evidence="1" type="ORF">CCS01_21095</name>
</gene>
<evidence type="ECO:0000313" key="2">
    <source>
        <dbReference type="Proteomes" id="UP000239724"/>
    </source>
</evidence>
<name>A0A2S6N4N0_RHOGL</name>
<organism evidence="1 2">
    <name type="scientific">Rhodopila globiformis</name>
    <name type="common">Rhodopseudomonas globiformis</name>
    <dbReference type="NCBI Taxonomy" id="1071"/>
    <lineage>
        <taxon>Bacteria</taxon>
        <taxon>Pseudomonadati</taxon>
        <taxon>Pseudomonadota</taxon>
        <taxon>Alphaproteobacteria</taxon>
        <taxon>Acetobacterales</taxon>
        <taxon>Acetobacteraceae</taxon>
        <taxon>Rhodopila</taxon>
    </lineage>
</organism>
<dbReference type="Gene3D" id="2.160.10.10">
    <property type="entry name" value="Hexapeptide repeat proteins"/>
    <property type="match status" value="1"/>
</dbReference>
<dbReference type="CDD" id="cd04645">
    <property type="entry name" value="LbH_gamma_CA_like"/>
    <property type="match status" value="1"/>
</dbReference>
<dbReference type="SUPFAM" id="SSF51161">
    <property type="entry name" value="Trimeric LpxA-like enzymes"/>
    <property type="match status" value="1"/>
</dbReference>
<dbReference type="AlphaFoldDB" id="A0A2S6N4N0"/>
<evidence type="ECO:0000313" key="1">
    <source>
        <dbReference type="EMBL" id="PPQ29558.1"/>
    </source>
</evidence>
<sequence length="187" mass="19810">MPEIAHIAHWPYGTVFSLDGVTPQIAADAFIAPTAAIIGDVVIGAETGIWFHCLVRGDMGIIRIGARTNIQDGTVVHIDSGGLDTFIGDDVTVGHNAVIHACTLKNRAFVGIGATVLDGAVIEAGGMLGAGGLLTPGKVIGANELWTGSPAKLRRVMDEEERRRFDRNAVVYRDLAKRFRAGLKVVV</sequence>
<dbReference type="Proteomes" id="UP000239724">
    <property type="component" value="Unassembled WGS sequence"/>
</dbReference>
<keyword evidence="2" id="KW-1185">Reference proteome</keyword>
<dbReference type="EMBL" id="NHRY01000224">
    <property type="protein sequence ID" value="PPQ29558.1"/>
    <property type="molecule type" value="Genomic_DNA"/>
</dbReference>
<dbReference type="OrthoDB" id="9803036at2"/>
<accession>A0A2S6N4N0</accession>
<dbReference type="InterPro" id="IPR050484">
    <property type="entry name" value="Transf_Hexapept/Carb_Anhydrase"/>
</dbReference>
<dbReference type="RefSeq" id="WP_104520798.1">
    <property type="nucleotide sequence ID" value="NZ_NHRY01000224.1"/>
</dbReference>
<protein>
    <submittedName>
        <fullName evidence="1">Gamma carbonic anhydrase family protein</fullName>
    </submittedName>
</protein>
<proteinExistence type="predicted"/>
<reference evidence="1 2" key="1">
    <citation type="journal article" date="2018" name="Arch. Microbiol.">
        <title>New insights into the metabolic potential of the phototrophic purple bacterium Rhodopila globiformis DSM 161(T) from its draft genome sequence and evidence for a vanadium-dependent nitrogenase.</title>
        <authorList>
            <person name="Imhoff J.F."/>
            <person name="Rahn T."/>
            <person name="Kunzel S."/>
            <person name="Neulinger S.C."/>
        </authorList>
    </citation>
    <scope>NUCLEOTIDE SEQUENCE [LARGE SCALE GENOMIC DNA]</scope>
    <source>
        <strain evidence="1 2">DSM 161</strain>
    </source>
</reference>
<comment type="caution">
    <text evidence="1">The sequence shown here is derived from an EMBL/GenBank/DDBJ whole genome shotgun (WGS) entry which is preliminary data.</text>
</comment>
<dbReference type="InterPro" id="IPR047324">
    <property type="entry name" value="LbH_gamma_CA-like"/>
</dbReference>
<dbReference type="PANTHER" id="PTHR13061">
    <property type="entry name" value="DYNACTIN SUBUNIT P25"/>
    <property type="match status" value="1"/>
</dbReference>